<feature type="region of interest" description="Disordered" evidence="10">
    <location>
        <begin position="96"/>
        <end position="126"/>
    </location>
</feature>
<evidence type="ECO:0000256" key="4">
    <source>
        <dbReference type="ARBA" id="ARBA00022490"/>
    </source>
</evidence>
<evidence type="ECO:0000256" key="9">
    <source>
        <dbReference type="SAM" id="Coils"/>
    </source>
</evidence>
<comment type="caution">
    <text evidence="11">The sequence shown here is derived from an EMBL/GenBank/DDBJ whole genome shotgun (WGS) entry which is preliminary data.</text>
</comment>
<keyword evidence="7" id="KW-0131">Cell cycle</keyword>
<dbReference type="GO" id="GO:0051301">
    <property type="term" value="P:cell division"/>
    <property type="evidence" value="ECO:0007669"/>
    <property type="project" value="UniProtKB-KW"/>
</dbReference>
<keyword evidence="6 9" id="KW-0175">Coiled coil</keyword>
<gene>
    <name evidence="11" type="ORF">ETD86_11075</name>
</gene>
<evidence type="ECO:0000256" key="6">
    <source>
        <dbReference type="ARBA" id="ARBA00023054"/>
    </source>
</evidence>
<keyword evidence="5" id="KW-0132">Cell division</keyword>
<name>A0A5S4FQ27_9ACTN</name>
<evidence type="ECO:0000256" key="5">
    <source>
        <dbReference type="ARBA" id="ARBA00022618"/>
    </source>
</evidence>
<dbReference type="EMBL" id="VCKY01000028">
    <property type="protein sequence ID" value="TMR22534.1"/>
    <property type="molecule type" value="Genomic_DNA"/>
</dbReference>
<proteinExistence type="inferred from homology"/>
<dbReference type="NCBIfam" id="TIGR03544">
    <property type="entry name" value="DivI1A_domain"/>
    <property type="match status" value="1"/>
</dbReference>
<evidence type="ECO:0000256" key="3">
    <source>
        <dbReference type="ARBA" id="ARBA00018787"/>
    </source>
</evidence>
<feature type="coiled-coil region" evidence="9">
    <location>
        <begin position="148"/>
        <end position="175"/>
    </location>
</feature>
<dbReference type="PANTHER" id="PTHR35794:SF2">
    <property type="entry name" value="CELL DIVISION PROTEIN DIVIVA"/>
    <property type="match status" value="1"/>
</dbReference>
<dbReference type="Gene3D" id="6.10.250.660">
    <property type="match status" value="1"/>
</dbReference>
<dbReference type="OrthoDB" id="4210347at2"/>
<sequence>MGRLRRLRVRAACHGRQHGEHVARERVQRQSYTPGEVRERGHSTTEVRIMNDSVQHFHTGYPGQPDTGNGFHVNGDAFDFAGDGDAEAEVWHEPGETADGSWEEPQWDEPRKAEPASLGRSSTERLTPGQLRSIVFRRAPLGKRGLDEHQVNSLLDRVEEELTRLTQEKNALAGELELLRGYVTDSGQAALPQQPQEPPAEAAGTTPVGRGSGLSRVEPAGAAESQAVAGRMHEAHVYAASLLSQAQQTADQYIQDAQRYSRELIEDARSKRHELLSTASSEHVAPGEESWEHESARLRAASREYRGKLRDYFELLLMSLDEWETAEGVGAPAPTDETPH</sequence>
<evidence type="ECO:0000256" key="8">
    <source>
        <dbReference type="ARBA" id="ARBA00031737"/>
    </source>
</evidence>
<evidence type="ECO:0000313" key="11">
    <source>
        <dbReference type="EMBL" id="TMR22534.1"/>
    </source>
</evidence>
<evidence type="ECO:0000256" key="7">
    <source>
        <dbReference type="ARBA" id="ARBA00023306"/>
    </source>
</evidence>
<dbReference type="PANTHER" id="PTHR35794">
    <property type="entry name" value="CELL DIVISION PROTEIN DIVIVA"/>
    <property type="match status" value="1"/>
</dbReference>
<reference evidence="11 12" key="1">
    <citation type="submission" date="2019-05" db="EMBL/GenBank/DDBJ databases">
        <title>Draft genome sequence of Nonomuraea turkmeniaca DSM 43926.</title>
        <authorList>
            <person name="Saricaoglu S."/>
            <person name="Isik K."/>
        </authorList>
    </citation>
    <scope>NUCLEOTIDE SEQUENCE [LARGE SCALE GENOMIC DNA]</scope>
    <source>
        <strain evidence="11 12">DSM 43926</strain>
    </source>
</reference>
<dbReference type="InterPro" id="IPR019933">
    <property type="entry name" value="DivIVA_domain"/>
</dbReference>
<dbReference type="GO" id="GO:0005737">
    <property type="term" value="C:cytoplasm"/>
    <property type="evidence" value="ECO:0007669"/>
    <property type="project" value="UniProtKB-SubCell"/>
</dbReference>
<keyword evidence="4" id="KW-0963">Cytoplasm</keyword>
<dbReference type="AlphaFoldDB" id="A0A5S4FQ27"/>
<feature type="compositionally biased region" description="Low complexity" evidence="10">
    <location>
        <begin position="189"/>
        <end position="203"/>
    </location>
</feature>
<evidence type="ECO:0000256" key="1">
    <source>
        <dbReference type="ARBA" id="ARBA00004496"/>
    </source>
</evidence>
<keyword evidence="12" id="KW-1185">Reference proteome</keyword>
<evidence type="ECO:0000313" key="12">
    <source>
        <dbReference type="Proteomes" id="UP000309128"/>
    </source>
</evidence>
<dbReference type="InterPro" id="IPR007793">
    <property type="entry name" value="DivIVA_fam"/>
</dbReference>
<organism evidence="11 12">
    <name type="scientific">Nonomuraea turkmeniaca</name>
    <dbReference type="NCBI Taxonomy" id="103838"/>
    <lineage>
        <taxon>Bacteria</taxon>
        <taxon>Bacillati</taxon>
        <taxon>Actinomycetota</taxon>
        <taxon>Actinomycetes</taxon>
        <taxon>Streptosporangiales</taxon>
        <taxon>Streptosporangiaceae</taxon>
        <taxon>Nonomuraea</taxon>
    </lineage>
</organism>
<evidence type="ECO:0000256" key="10">
    <source>
        <dbReference type="SAM" id="MobiDB-lite"/>
    </source>
</evidence>
<protein>
    <recommendedName>
        <fullName evidence="3">Cell wall synthesis protein Wag31</fullName>
    </recommendedName>
    <alternativeName>
        <fullName evidence="8">Antigen 84</fullName>
    </alternativeName>
</protein>
<accession>A0A5S4FQ27</accession>
<comment type="similarity">
    <text evidence="2">Belongs to the DivIVA family.</text>
</comment>
<feature type="region of interest" description="Disordered" evidence="10">
    <location>
        <begin position="189"/>
        <end position="225"/>
    </location>
</feature>
<comment type="subcellular location">
    <subcellularLocation>
        <location evidence="1">Cytoplasm</location>
    </subcellularLocation>
</comment>
<evidence type="ECO:0000256" key="2">
    <source>
        <dbReference type="ARBA" id="ARBA00009008"/>
    </source>
</evidence>
<dbReference type="Proteomes" id="UP000309128">
    <property type="component" value="Unassembled WGS sequence"/>
</dbReference>